<evidence type="ECO:0000256" key="2">
    <source>
        <dbReference type="ARBA" id="ARBA00022801"/>
    </source>
</evidence>
<dbReference type="PANTHER" id="PTHR31793:SF27">
    <property type="entry name" value="NOVEL THIOESTERASE SUPERFAMILY DOMAIN AND SAPOSIN A-TYPE DOMAIN CONTAINING PROTEIN (0610012H03RIK)"/>
    <property type="match status" value="1"/>
</dbReference>
<dbReference type="Gene3D" id="3.10.129.10">
    <property type="entry name" value="Hotdog Thioesterase"/>
    <property type="match status" value="1"/>
</dbReference>
<dbReference type="InterPro" id="IPR006683">
    <property type="entry name" value="Thioestr_dom"/>
</dbReference>
<dbReference type="PANTHER" id="PTHR31793">
    <property type="entry name" value="4-HYDROXYBENZOYL-COA THIOESTERASE FAMILY MEMBER"/>
    <property type="match status" value="1"/>
</dbReference>
<evidence type="ECO:0000313" key="4">
    <source>
        <dbReference type="EMBL" id="KFX45635.1"/>
    </source>
</evidence>
<dbReference type="Pfam" id="PF03061">
    <property type="entry name" value="4HBT"/>
    <property type="match status" value="1"/>
</dbReference>
<organism evidence="4">
    <name type="scientific">Talaromyces marneffei PM1</name>
    <dbReference type="NCBI Taxonomy" id="1077442"/>
    <lineage>
        <taxon>Eukaryota</taxon>
        <taxon>Fungi</taxon>
        <taxon>Dikarya</taxon>
        <taxon>Ascomycota</taxon>
        <taxon>Pezizomycotina</taxon>
        <taxon>Eurotiomycetes</taxon>
        <taxon>Eurotiomycetidae</taxon>
        <taxon>Eurotiales</taxon>
        <taxon>Trichocomaceae</taxon>
        <taxon>Talaromyces</taxon>
        <taxon>Talaromyces sect. Talaromyces</taxon>
    </lineage>
</organism>
<evidence type="ECO:0000256" key="1">
    <source>
        <dbReference type="ARBA" id="ARBA00005953"/>
    </source>
</evidence>
<dbReference type="GO" id="GO:0047617">
    <property type="term" value="F:fatty acyl-CoA hydrolase activity"/>
    <property type="evidence" value="ECO:0007669"/>
    <property type="project" value="TreeGrafter"/>
</dbReference>
<evidence type="ECO:0000259" key="3">
    <source>
        <dbReference type="Pfam" id="PF03061"/>
    </source>
</evidence>
<sequence length="165" mass="18520">MTDKSSKKLRTRADYPFHLEYRTRWSDNDMYGHLNNSIYAFLFDSIINHYLITHCGIDPAQHLSQQAKKHNQIGLVVSSYCDYFASVAYPDVLDLGLRVVKLGSSSVMYEVGVFRAGDERVQAVGGFTHVFVERETMKPRSGGGGMDGGIREGLAKLYTTETSKL</sequence>
<gene>
    <name evidence="4" type="ORF">GQ26_0220490</name>
</gene>
<feature type="domain" description="Thioesterase" evidence="3">
    <location>
        <begin position="31"/>
        <end position="120"/>
    </location>
</feature>
<dbReference type="FunFam" id="3.10.129.10:FF:000104">
    <property type="entry name" value="Thioesterase family protein (AFU_orthologue AFUA_2G16350)"/>
    <property type="match status" value="1"/>
</dbReference>
<reference evidence="4" key="1">
    <citation type="journal article" date="2014" name="PLoS Genet.">
        <title>Signature Gene Expression Reveals Novel Clues to the Molecular Mechanisms of Dimorphic Transition in Penicillium marneffei.</title>
        <authorList>
            <person name="Yang E."/>
            <person name="Wang G."/>
            <person name="Cai J."/>
            <person name="Woo P.C."/>
            <person name="Lau S.K."/>
            <person name="Yuen K.-Y."/>
            <person name="Chow W.-N."/>
            <person name="Lin X."/>
        </authorList>
    </citation>
    <scope>NUCLEOTIDE SEQUENCE [LARGE SCALE GENOMIC DNA]</scope>
    <source>
        <strain evidence="4">PM1</strain>
    </source>
</reference>
<accession>A0A093V0D0</accession>
<dbReference type="EMBL" id="JPOX01000022">
    <property type="protein sequence ID" value="KFX45634.1"/>
    <property type="molecule type" value="Genomic_DNA"/>
</dbReference>
<name>A0A093V0D0_TALMA</name>
<keyword evidence="2" id="KW-0378">Hydrolase</keyword>
<dbReference type="HOGENOM" id="CLU_101141_0_2_1"/>
<comment type="caution">
    <text evidence="4">The sequence shown here is derived from an EMBL/GenBank/DDBJ whole genome shotgun (WGS) entry which is preliminary data.</text>
</comment>
<dbReference type="EMBL" id="JPOX01000022">
    <property type="protein sequence ID" value="KFX45635.1"/>
    <property type="molecule type" value="Genomic_DNA"/>
</dbReference>
<dbReference type="CDD" id="cd00586">
    <property type="entry name" value="4HBT"/>
    <property type="match status" value="1"/>
</dbReference>
<dbReference type="eggNOG" id="ENOG502S411">
    <property type="taxonomic scope" value="Eukaryota"/>
</dbReference>
<dbReference type="InterPro" id="IPR050563">
    <property type="entry name" value="4-hydroxybenzoyl-CoA_TE"/>
</dbReference>
<comment type="similarity">
    <text evidence="1">Belongs to the 4-hydroxybenzoyl-CoA thioesterase family.</text>
</comment>
<dbReference type="SUPFAM" id="SSF54637">
    <property type="entry name" value="Thioesterase/thiol ester dehydrase-isomerase"/>
    <property type="match status" value="1"/>
</dbReference>
<proteinExistence type="inferred from homology"/>
<protein>
    <submittedName>
        <fullName evidence="4">Uncharacterized protein YsmA</fullName>
    </submittedName>
</protein>
<dbReference type="AlphaFoldDB" id="A0A093V0D0"/>
<dbReference type="InterPro" id="IPR029069">
    <property type="entry name" value="HotDog_dom_sf"/>
</dbReference>